<name>A0A0H5RAK1_9EUKA</name>
<dbReference type="EMBL" id="HACM01010748">
    <property type="protein sequence ID" value="CRZ11190.1"/>
    <property type="molecule type" value="Transcribed_RNA"/>
</dbReference>
<feature type="non-terminal residue" evidence="3">
    <location>
        <position position="352"/>
    </location>
</feature>
<protein>
    <submittedName>
        <fullName evidence="3">Uncharacterized protein</fullName>
    </submittedName>
</protein>
<sequence>FVMNCSVILITVLTIFALSESHNQRQSGSDSVPLSFCKQIHSGLGKFAHSSASRVKKGFRNFDGCIPVSKKKSRLALADKDNPIKEFSSGVDVFPAVTSLLSATEENRVSTGDILDEEERPCESLAVHEPSPEHVVHGVDVISTVVLPSTNDVESESLGPSQSGSDTRPPLKFKKRISAGLNKFAHSSSRRLKKVFSKFGECIPVMKGKTRSAGAARNNEIKELSSGVDFTPTEKILFPIDENEEEICCESEAGDAPSPQNVIQDDTEIVDKNIVHIHCLTPNVDEDTAANAQDDVSAHDPVESYSTTANVLHLVDSRSEIDPSSMPKLFKLLAIFWIVTALHKLIGKWAIH</sequence>
<feature type="region of interest" description="Disordered" evidence="1">
    <location>
        <begin position="152"/>
        <end position="171"/>
    </location>
</feature>
<evidence type="ECO:0000256" key="2">
    <source>
        <dbReference type="SAM" id="SignalP"/>
    </source>
</evidence>
<keyword evidence="2" id="KW-0732">Signal</keyword>
<evidence type="ECO:0000256" key="1">
    <source>
        <dbReference type="SAM" id="MobiDB-lite"/>
    </source>
</evidence>
<feature type="compositionally biased region" description="Polar residues" evidence="1">
    <location>
        <begin position="152"/>
        <end position="166"/>
    </location>
</feature>
<feature type="signal peptide" evidence="2">
    <location>
        <begin position="1"/>
        <end position="21"/>
    </location>
</feature>
<accession>A0A0H5RAK1</accession>
<reference evidence="3" key="1">
    <citation type="submission" date="2015-04" db="EMBL/GenBank/DDBJ databases">
        <title>The genome sequence of the plant pathogenic Rhizarian Plasmodiophora brassicae reveals insights in its biotrophic life cycle and the origin of chitin synthesis.</title>
        <authorList>
            <person name="Schwelm A."/>
            <person name="Fogelqvist J."/>
            <person name="Knaust A."/>
            <person name="Julke S."/>
            <person name="Lilja T."/>
            <person name="Dhandapani V."/>
            <person name="Bonilla-Rosso G."/>
            <person name="Karlsson M."/>
            <person name="Shevchenko A."/>
            <person name="Choi S.R."/>
            <person name="Kim H.G."/>
            <person name="Park J.Y."/>
            <person name="Lim Y.P."/>
            <person name="Ludwig-Muller J."/>
            <person name="Dixelius C."/>
        </authorList>
    </citation>
    <scope>NUCLEOTIDE SEQUENCE</scope>
    <source>
        <tissue evidence="3">Potato root galls</tissue>
    </source>
</reference>
<proteinExistence type="predicted"/>
<feature type="chain" id="PRO_5005223210" evidence="2">
    <location>
        <begin position="22"/>
        <end position="352"/>
    </location>
</feature>
<dbReference type="AlphaFoldDB" id="A0A0H5RAK1"/>
<feature type="non-terminal residue" evidence="3">
    <location>
        <position position="1"/>
    </location>
</feature>
<organism evidence="3">
    <name type="scientific">Spongospora subterranea</name>
    <dbReference type="NCBI Taxonomy" id="70186"/>
    <lineage>
        <taxon>Eukaryota</taxon>
        <taxon>Sar</taxon>
        <taxon>Rhizaria</taxon>
        <taxon>Endomyxa</taxon>
        <taxon>Phytomyxea</taxon>
        <taxon>Plasmodiophorida</taxon>
        <taxon>Plasmodiophoridae</taxon>
        <taxon>Spongospora</taxon>
    </lineage>
</organism>
<evidence type="ECO:0000313" key="3">
    <source>
        <dbReference type="EMBL" id="CRZ11190.1"/>
    </source>
</evidence>